<dbReference type="AlphaFoldDB" id="K0SSM6"/>
<dbReference type="InterPro" id="IPR050870">
    <property type="entry name" value="FAST_kinase"/>
</dbReference>
<reference evidence="2 3" key="1">
    <citation type="journal article" date="2012" name="Genome Biol.">
        <title>Genome and low-iron response of an oceanic diatom adapted to chronic iron limitation.</title>
        <authorList>
            <person name="Lommer M."/>
            <person name="Specht M."/>
            <person name="Roy A.S."/>
            <person name="Kraemer L."/>
            <person name="Andreson R."/>
            <person name="Gutowska M.A."/>
            <person name="Wolf J."/>
            <person name="Bergner S.V."/>
            <person name="Schilhabel M.B."/>
            <person name="Klostermeier U.C."/>
            <person name="Beiko R.G."/>
            <person name="Rosenstiel P."/>
            <person name="Hippler M."/>
            <person name="Laroche J."/>
        </authorList>
    </citation>
    <scope>NUCLEOTIDE SEQUENCE [LARGE SCALE GENOMIC DNA]</scope>
    <source>
        <strain evidence="2 3">CCMP1005</strain>
    </source>
</reference>
<dbReference type="OrthoDB" id="2019031at2759"/>
<dbReference type="PANTHER" id="PTHR21228">
    <property type="entry name" value="FAST LEU-RICH DOMAIN-CONTAINING"/>
    <property type="match status" value="1"/>
</dbReference>
<dbReference type="Pfam" id="PF08373">
    <property type="entry name" value="RAP"/>
    <property type="match status" value="1"/>
</dbReference>
<evidence type="ECO:0000313" key="2">
    <source>
        <dbReference type="EMBL" id="EJK61272.1"/>
    </source>
</evidence>
<dbReference type="eggNOG" id="ENOG502S18V">
    <property type="taxonomic scope" value="Eukaryota"/>
</dbReference>
<dbReference type="GO" id="GO:0044528">
    <property type="term" value="P:regulation of mitochondrial mRNA stability"/>
    <property type="evidence" value="ECO:0007669"/>
    <property type="project" value="TreeGrafter"/>
</dbReference>
<comment type="caution">
    <text evidence="2">The sequence shown here is derived from an EMBL/GenBank/DDBJ whole genome shotgun (WGS) entry which is preliminary data.</text>
</comment>
<dbReference type="SMART" id="SM00952">
    <property type="entry name" value="RAP"/>
    <property type="match status" value="1"/>
</dbReference>
<dbReference type="InterPro" id="IPR058917">
    <property type="entry name" value="RESC6_dom"/>
</dbReference>
<dbReference type="InterPro" id="IPR013584">
    <property type="entry name" value="RAP"/>
</dbReference>
<dbReference type="GO" id="GO:0003723">
    <property type="term" value="F:RNA binding"/>
    <property type="evidence" value="ECO:0007669"/>
    <property type="project" value="TreeGrafter"/>
</dbReference>
<dbReference type="GO" id="GO:0035770">
    <property type="term" value="C:ribonucleoprotein granule"/>
    <property type="evidence" value="ECO:0007669"/>
    <property type="project" value="TreeGrafter"/>
</dbReference>
<sequence length="333" mass="37169">LPGRFATAVESNPKLFKRIGDHIAGLGSLDSFKPQNLSNIAWAFATAGVSHRELFKKIGCHVAEKGSLGSFKPQDFSNIAWAFATAGVSHMKLFEKLSEAAARKGEFIETQHIANFLWACATVGYTDERLFSALTSVIASKLDKCNEQQLANIAWTYSVANTPKQDLFNKGYASALASIEKDFSAEGLAQLHQWQLWQQELESGIELPRSLQAKCRNAFTSQGFFESKLQNDVVDELKATGLVLDEEVLLGSGYRIDALVKLSDGRKVAVEVDGPSHFIDRRPTGSTILKHRQVVKLDSIEVVSVPYWEWDELKNSEMKQHYLRVKLFNDQIM</sequence>
<feature type="non-terminal residue" evidence="2">
    <location>
        <position position="1"/>
    </location>
</feature>
<name>K0SSM6_THAOC</name>
<dbReference type="Pfam" id="PF26188">
    <property type="entry name" value="RESC6"/>
    <property type="match status" value="1"/>
</dbReference>
<feature type="domain" description="RAP" evidence="1">
    <location>
        <begin position="268"/>
        <end position="325"/>
    </location>
</feature>
<evidence type="ECO:0000259" key="1">
    <source>
        <dbReference type="PROSITE" id="PS51286"/>
    </source>
</evidence>
<organism evidence="2 3">
    <name type="scientific">Thalassiosira oceanica</name>
    <name type="common">Marine diatom</name>
    <dbReference type="NCBI Taxonomy" id="159749"/>
    <lineage>
        <taxon>Eukaryota</taxon>
        <taxon>Sar</taxon>
        <taxon>Stramenopiles</taxon>
        <taxon>Ochrophyta</taxon>
        <taxon>Bacillariophyta</taxon>
        <taxon>Coscinodiscophyceae</taxon>
        <taxon>Thalassiosirophycidae</taxon>
        <taxon>Thalassiosirales</taxon>
        <taxon>Thalassiosiraceae</taxon>
        <taxon>Thalassiosira</taxon>
    </lineage>
</organism>
<dbReference type="GO" id="GO:0005759">
    <property type="term" value="C:mitochondrial matrix"/>
    <property type="evidence" value="ECO:0007669"/>
    <property type="project" value="TreeGrafter"/>
</dbReference>
<accession>K0SSM6</accession>
<dbReference type="OMA" id="NIANMAW"/>
<keyword evidence="3" id="KW-1185">Reference proteome</keyword>
<dbReference type="Proteomes" id="UP000266841">
    <property type="component" value="Unassembled WGS sequence"/>
</dbReference>
<gene>
    <name evidence="2" type="ORF">THAOC_18274</name>
</gene>
<proteinExistence type="predicted"/>
<dbReference type="EMBL" id="AGNL01020228">
    <property type="protein sequence ID" value="EJK61272.1"/>
    <property type="molecule type" value="Genomic_DNA"/>
</dbReference>
<evidence type="ECO:0000313" key="3">
    <source>
        <dbReference type="Proteomes" id="UP000266841"/>
    </source>
</evidence>
<protein>
    <recommendedName>
        <fullName evidence="1">RAP domain-containing protein</fullName>
    </recommendedName>
</protein>
<dbReference type="PROSITE" id="PS51286">
    <property type="entry name" value="RAP"/>
    <property type="match status" value="1"/>
</dbReference>
<dbReference type="PANTHER" id="PTHR21228:SF40">
    <property type="entry name" value="LD45607P"/>
    <property type="match status" value="1"/>
</dbReference>
<dbReference type="GO" id="GO:0000963">
    <property type="term" value="P:mitochondrial RNA processing"/>
    <property type="evidence" value="ECO:0007669"/>
    <property type="project" value="TreeGrafter"/>
</dbReference>